<reference evidence="10 11" key="1">
    <citation type="submission" date="2020-08" db="EMBL/GenBank/DDBJ databases">
        <title>Sequencing the genomes of 1000 actinobacteria strains.</title>
        <authorList>
            <person name="Klenk H.-P."/>
        </authorList>
    </citation>
    <scope>NUCLEOTIDE SEQUENCE [LARGE SCALE GENOMIC DNA]</scope>
    <source>
        <strain evidence="10 11">DSM 43851</strain>
    </source>
</reference>
<dbReference type="Pfam" id="PF00069">
    <property type="entry name" value="Pkinase"/>
    <property type="match status" value="1"/>
</dbReference>
<evidence type="ECO:0000256" key="7">
    <source>
        <dbReference type="SAM" id="MobiDB-lite"/>
    </source>
</evidence>
<dbReference type="EC" id="2.7.11.1" evidence="1"/>
<accession>A0A7W9KAJ2</accession>
<dbReference type="GO" id="GO:0005524">
    <property type="term" value="F:ATP binding"/>
    <property type="evidence" value="ECO:0007669"/>
    <property type="project" value="UniProtKB-KW"/>
</dbReference>
<dbReference type="InterPro" id="IPR008271">
    <property type="entry name" value="Ser/Thr_kinase_AS"/>
</dbReference>
<evidence type="ECO:0000256" key="5">
    <source>
        <dbReference type="ARBA" id="ARBA00022777"/>
    </source>
</evidence>
<evidence type="ECO:0000256" key="3">
    <source>
        <dbReference type="ARBA" id="ARBA00022679"/>
    </source>
</evidence>
<dbReference type="GO" id="GO:0004674">
    <property type="term" value="F:protein serine/threonine kinase activity"/>
    <property type="evidence" value="ECO:0007669"/>
    <property type="project" value="UniProtKB-KW"/>
</dbReference>
<proteinExistence type="predicted"/>
<dbReference type="Proteomes" id="UP000585638">
    <property type="component" value="Unassembled WGS sequence"/>
</dbReference>
<dbReference type="EMBL" id="JACHIR010000001">
    <property type="protein sequence ID" value="MBB5889035.1"/>
    <property type="molecule type" value="Genomic_DNA"/>
</dbReference>
<dbReference type="Gene3D" id="1.10.510.10">
    <property type="entry name" value="Transferase(Phosphotransferase) domain 1"/>
    <property type="match status" value="1"/>
</dbReference>
<keyword evidence="4" id="KW-0547">Nucleotide-binding</keyword>
<protein>
    <recommendedName>
        <fullName evidence="1">non-specific serine/threonine protein kinase</fullName>
        <ecNumber evidence="1">2.7.11.1</ecNumber>
    </recommendedName>
</protein>
<keyword evidence="11" id="KW-1185">Reference proteome</keyword>
<feature type="transmembrane region" description="Helical" evidence="8">
    <location>
        <begin position="310"/>
        <end position="331"/>
    </location>
</feature>
<keyword evidence="8" id="KW-1133">Transmembrane helix</keyword>
<evidence type="ECO:0000256" key="8">
    <source>
        <dbReference type="SAM" id="Phobius"/>
    </source>
</evidence>
<feature type="domain" description="Protein kinase" evidence="9">
    <location>
        <begin position="1"/>
        <end position="255"/>
    </location>
</feature>
<keyword evidence="2 10" id="KW-0723">Serine/threonine-protein kinase</keyword>
<gene>
    <name evidence="10" type="ORF">BJ998_000231</name>
</gene>
<evidence type="ECO:0000313" key="10">
    <source>
        <dbReference type="EMBL" id="MBB5889035.1"/>
    </source>
</evidence>
<dbReference type="SMART" id="SM00220">
    <property type="entry name" value="S_TKc"/>
    <property type="match status" value="1"/>
</dbReference>
<keyword evidence="3" id="KW-0808">Transferase</keyword>
<dbReference type="SUPFAM" id="SSF56112">
    <property type="entry name" value="Protein kinase-like (PK-like)"/>
    <property type="match status" value="1"/>
</dbReference>
<keyword evidence="6" id="KW-0067">ATP-binding</keyword>
<feature type="compositionally biased region" description="Low complexity" evidence="7">
    <location>
        <begin position="332"/>
        <end position="394"/>
    </location>
</feature>
<dbReference type="PROSITE" id="PS50011">
    <property type="entry name" value="PROTEIN_KINASE_DOM"/>
    <property type="match status" value="1"/>
</dbReference>
<name>A0A7W9KAJ2_9PSEU</name>
<feature type="region of interest" description="Disordered" evidence="7">
    <location>
        <begin position="332"/>
        <end position="404"/>
    </location>
</feature>
<evidence type="ECO:0000259" key="9">
    <source>
        <dbReference type="PROSITE" id="PS50011"/>
    </source>
</evidence>
<dbReference type="PROSITE" id="PS00108">
    <property type="entry name" value="PROTEIN_KINASE_ST"/>
    <property type="match status" value="1"/>
</dbReference>
<organism evidence="10 11">
    <name type="scientific">Kutzneria kofuensis</name>
    <dbReference type="NCBI Taxonomy" id="103725"/>
    <lineage>
        <taxon>Bacteria</taxon>
        <taxon>Bacillati</taxon>
        <taxon>Actinomycetota</taxon>
        <taxon>Actinomycetes</taxon>
        <taxon>Pseudonocardiales</taxon>
        <taxon>Pseudonocardiaceae</taxon>
        <taxon>Kutzneria</taxon>
    </lineage>
</organism>
<evidence type="ECO:0000256" key="6">
    <source>
        <dbReference type="ARBA" id="ARBA00022840"/>
    </source>
</evidence>
<evidence type="ECO:0000256" key="4">
    <source>
        <dbReference type="ARBA" id="ARBA00022741"/>
    </source>
</evidence>
<dbReference type="CDD" id="cd14014">
    <property type="entry name" value="STKc_PknB_like"/>
    <property type="match status" value="1"/>
</dbReference>
<sequence>MGVVWQARDERLERMVAIKQLVLQPGLSEQESDEARRRAMREARIAARLQHPNAITVFDVAENDGEPCLVMEFLPSRSLSSVLAERGTLSPEEAAKICAQVASALSAAHAAGIVHRDVKPANILLTENGTAKITDFGISRAVGDVTVTQTGISAGTPAYLAPEVARGHDPSPAADVFSLGATLYNAVEGRPPFGTSQNPLALLHAVATGKVPPPKQAGVATDLLMGMLDAEPEARPTMREAADALTEIGAGRPVTWTPVPRTAVLAAETTAVAAEPPALFLATATLPADQTTKQDVRQPPEEKPASRRTIIIGLVVAVVVIAAGLIVIATVNNNGTTTPPVTSNPPATSAGQQPPASSTTTTSAAPTTSATTQSTSSSPSSTTTTTTTTTAPTSVTNDPNGGPIDFGQAGQLVINFYDQGNGPAGNWAMLSPNAQALFGSQDAFNAYWAQYSNVVANNAQGVTANPDGSDNVPVDVTYTKNGQGPVTQHKNIKVIRHNGQLLVDGDPRQS</sequence>
<evidence type="ECO:0000313" key="11">
    <source>
        <dbReference type="Proteomes" id="UP000585638"/>
    </source>
</evidence>
<dbReference type="RefSeq" id="WP_246488492.1">
    <property type="nucleotide sequence ID" value="NZ_BAAAWY010000013.1"/>
</dbReference>
<evidence type="ECO:0000256" key="1">
    <source>
        <dbReference type="ARBA" id="ARBA00012513"/>
    </source>
</evidence>
<dbReference type="InterPro" id="IPR000719">
    <property type="entry name" value="Prot_kinase_dom"/>
</dbReference>
<dbReference type="Gene3D" id="3.30.200.20">
    <property type="entry name" value="Phosphorylase Kinase, domain 1"/>
    <property type="match status" value="1"/>
</dbReference>
<dbReference type="PANTHER" id="PTHR43289">
    <property type="entry name" value="MITOGEN-ACTIVATED PROTEIN KINASE KINASE KINASE 20-RELATED"/>
    <property type="match status" value="1"/>
</dbReference>
<keyword evidence="8" id="KW-0472">Membrane</keyword>
<keyword evidence="5 10" id="KW-0418">Kinase</keyword>
<evidence type="ECO:0000256" key="2">
    <source>
        <dbReference type="ARBA" id="ARBA00022527"/>
    </source>
</evidence>
<dbReference type="InterPro" id="IPR011009">
    <property type="entry name" value="Kinase-like_dom_sf"/>
</dbReference>
<keyword evidence="8" id="KW-0812">Transmembrane</keyword>
<comment type="caution">
    <text evidence="10">The sequence shown here is derived from an EMBL/GenBank/DDBJ whole genome shotgun (WGS) entry which is preliminary data.</text>
</comment>
<dbReference type="PANTHER" id="PTHR43289:SF6">
    <property type="entry name" value="SERINE_THREONINE-PROTEIN KINASE NEKL-3"/>
    <property type="match status" value="1"/>
</dbReference>
<dbReference type="AlphaFoldDB" id="A0A7W9KAJ2"/>